<evidence type="ECO:0000313" key="3">
    <source>
        <dbReference type="Proteomes" id="UP000432464"/>
    </source>
</evidence>
<proteinExistence type="predicted"/>
<dbReference type="GO" id="GO:0008168">
    <property type="term" value="F:methyltransferase activity"/>
    <property type="evidence" value="ECO:0007669"/>
    <property type="project" value="UniProtKB-KW"/>
</dbReference>
<dbReference type="AlphaFoldDB" id="A0A6I3L7S7"/>
<accession>A0A6I3L7S7</accession>
<comment type="caution">
    <text evidence="2">The sequence shown here is derived from an EMBL/GenBank/DDBJ whole genome shotgun (WGS) entry which is preliminary data.</text>
</comment>
<dbReference type="InterPro" id="IPR029063">
    <property type="entry name" value="SAM-dependent_MTases_sf"/>
</dbReference>
<keyword evidence="2" id="KW-0489">Methyltransferase</keyword>
<dbReference type="GO" id="GO:0032259">
    <property type="term" value="P:methylation"/>
    <property type="evidence" value="ECO:0007669"/>
    <property type="project" value="UniProtKB-KW"/>
</dbReference>
<dbReference type="PANTHER" id="PTHR42912:SF95">
    <property type="entry name" value="METHYLTRANSFERASE TYPE 11 DOMAIN-CONTAINING PROTEIN"/>
    <property type="match status" value="1"/>
</dbReference>
<dbReference type="InterPro" id="IPR041698">
    <property type="entry name" value="Methyltransf_25"/>
</dbReference>
<name>A0A6I3L7S7_9NOCA</name>
<dbReference type="InterPro" id="IPR050508">
    <property type="entry name" value="Methyltransf_Superfamily"/>
</dbReference>
<dbReference type="Pfam" id="PF13649">
    <property type="entry name" value="Methyltransf_25"/>
    <property type="match status" value="1"/>
</dbReference>
<evidence type="ECO:0000259" key="1">
    <source>
        <dbReference type="Pfam" id="PF13649"/>
    </source>
</evidence>
<dbReference type="PANTHER" id="PTHR42912">
    <property type="entry name" value="METHYLTRANSFERASE"/>
    <property type="match status" value="1"/>
</dbReference>
<dbReference type="Gene3D" id="3.40.50.150">
    <property type="entry name" value="Vaccinia Virus protein VP39"/>
    <property type="match status" value="1"/>
</dbReference>
<dbReference type="EMBL" id="WMBB01000016">
    <property type="protein sequence ID" value="MTE16774.1"/>
    <property type="molecule type" value="Genomic_DNA"/>
</dbReference>
<dbReference type="Proteomes" id="UP000432464">
    <property type="component" value="Unassembled WGS sequence"/>
</dbReference>
<protein>
    <submittedName>
        <fullName evidence="2">Methyltransferase domain-containing protein</fullName>
    </submittedName>
</protein>
<organism evidence="2 3">
    <name type="scientific">Nocardia aurantiaca</name>
    <dbReference type="NCBI Taxonomy" id="2675850"/>
    <lineage>
        <taxon>Bacteria</taxon>
        <taxon>Bacillati</taxon>
        <taxon>Actinomycetota</taxon>
        <taxon>Actinomycetes</taxon>
        <taxon>Mycobacteriales</taxon>
        <taxon>Nocardiaceae</taxon>
        <taxon>Nocardia</taxon>
    </lineage>
</organism>
<keyword evidence="2" id="KW-0808">Transferase</keyword>
<reference evidence="2 3" key="1">
    <citation type="submission" date="2019-11" db="EMBL/GenBank/DDBJ databases">
        <title>Nocardia sp. nov. CT2-14 isolated from soil.</title>
        <authorList>
            <person name="Kanchanasin P."/>
            <person name="Tanasupawat S."/>
            <person name="Yuki M."/>
            <person name="Kudo T."/>
        </authorList>
    </citation>
    <scope>NUCLEOTIDE SEQUENCE [LARGE SCALE GENOMIC DNA]</scope>
    <source>
        <strain evidence="2 3">CT2-14</strain>
    </source>
</reference>
<gene>
    <name evidence="2" type="ORF">GLP40_28980</name>
</gene>
<feature type="domain" description="Methyltransferase" evidence="1">
    <location>
        <begin position="37"/>
        <end position="129"/>
    </location>
</feature>
<keyword evidence="3" id="KW-1185">Reference proteome</keyword>
<sequence length="253" mass="27586">MPGHWLLARLGKRVLRPGGRELTEHLLDDADLAGADVLEIAPGLGRTAVRILEHDPRSYIGIESDPAAAALTATAIGARGRVVAGTAEDTGLADASVEVVIGEAMLTLQSDRAKTNIVAEVSRLLGPGGRYAIHELALQPDTMPDEDKAEIRKALAQSIRVNARPLTASEWKHLVEQAGFTVRMVRFAPMTLLRLRRLISDEGLWRTVRFVGNVARDRGARSRILSMRSTFRKYREHLVAIELVAVKGAGDRP</sequence>
<dbReference type="SUPFAM" id="SSF53335">
    <property type="entry name" value="S-adenosyl-L-methionine-dependent methyltransferases"/>
    <property type="match status" value="1"/>
</dbReference>
<evidence type="ECO:0000313" key="2">
    <source>
        <dbReference type="EMBL" id="MTE16774.1"/>
    </source>
</evidence>
<dbReference type="CDD" id="cd02440">
    <property type="entry name" value="AdoMet_MTases"/>
    <property type="match status" value="1"/>
</dbReference>